<comment type="cofactor">
    <cofactor evidence="1">
        <name>[3Fe-4S] cluster</name>
        <dbReference type="ChEBI" id="CHEBI:21137"/>
    </cofactor>
</comment>
<keyword evidence="4" id="KW-0249">Electron transport</keyword>
<sequence>MRVHADRSRCMAAGHCAVTVPGVFDHGDDGLVVVTDEKPGEDYLEEIELAVDLCPSRALSVTRD</sequence>
<name>A0A1V0QH53_9ACTN</name>
<proteinExistence type="predicted"/>
<reference evidence="8" key="1">
    <citation type="journal article" date="2017" name="J. Nat. Prod.">
        <title>Bi- and Tetracyclic Spirotetronates from the Coal Mine Fire Isolate Streptomyces sp. LC-6-2.</title>
        <authorList>
            <person name="Wang X."/>
            <person name="Elshahawi S.I."/>
            <person name="Cai W."/>
            <person name="Zhang Y."/>
            <person name="Ponomareva L.V."/>
            <person name="Chen X."/>
            <person name="Copley G.C."/>
            <person name="Hower J.C."/>
            <person name="Zhan C.G."/>
            <person name="Parkin S."/>
            <person name="Rohr J."/>
            <person name="Van Lanen S.G."/>
            <person name="Shaaban K.A."/>
            <person name="Thorson J.S."/>
        </authorList>
    </citation>
    <scope>NUCLEOTIDE SEQUENCE</scope>
    <source>
        <strain evidence="8">LC-6-2</strain>
    </source>
</reference>
<dbReference type="InterPro" id="IPR051269">
    <property type="entry name" value="Fe-S_cluster_ET"/>
</dbReference>
<dbReference type="EMBL" id="KY432814">
    <property type="protein sequence ID" value="ARE67840.1"/>
    <property type="molecule type" value="Genomic_DNA"/>
</dbReference>
<evidence type="ECO:0000256" key="6">
    <source>
        <dbReference type="ARBA" id="ARBA00023014"/>
    </source>
</evidence>
<dbReference type="AlphaFoldDB" id="A0A1V0QH53"/>
<keyword evidence="6" id="KW-0411">Iron-sulfur</keyword>
<organism evidence="8">
    <name type="scientific">Streptomyces sp. LC-6-2</name>
    <dbReference type="NCBI Taxonomy" id="1676287"/>
    <lineage>
        <taxon>Bacteria</taxon>
        <taxon>Bacillati</taxon>
        <taxon>Actinomycetota</taxon>
        <taxon>Actinomycetes</taxon>
        <taxon>Kitasatosporales</taxon>
        <taxon>Streptomycetaceae</taxon>
        <taxon>Streptomyces</taxon>
    </lineage>
</organism>
<evidence type="ECO:0000256" key="4">
    <source>
        <dbReference type="ARBA" id="ARBA00022982"/>
    </source>
</evidence>
<dbReference type="PANTHER" id="PTHR36923:SF3">
    <property type="entry name" value="FERREDOXIN"/>
    <property type="match status" value="1"/>
</dbReference>
<protein>
    <submittedName>
        <fullName evidence="8">AbsG2</fullName>
    </submittedName>
</protein>
<accession>A0A1V0QH53</accession>
<dbReference type="SUPFAM" id="SSF54862">
    <property type="entry name" value="4Fe-4S ferredoxins"/>
    <property type="match status" value="1"/>
</dbReference>
<evidence type="ECO:0000256" key="5">
    <source>
        <dbReference type="ARBA" id="ARBA00023004"/>
    </source>
</evidence>
<dbReference type="PANTHER" id="PTHR36923">
    <property type="entry name" value="FERREDOXIN"/>
    <property type="match status" value="1"/>
</dbReference>
<dbReference type="Gene3D" id="3.30.70.20">
    <property type="match status" value="1"/>
</dbReference>
<keyword evidence="3" id="KW-0479">Metal-binding</keyword>
<keyword evidence="7" id="KW-0003">3Fe-4S</keyword>
<evidence type="ECO:0000256" key="3">
    <source>
        <dbReference type="ARBA" id="ARBA00022723"/>
    </source>
</evidence>
<evidence type="ECO:0000256" key="7">
    <source>
        <dbReference type="ARBA" id="ARBA00023291"/>
    </source>
</evidence>
<keyword evidence="2" id="KW-0813">Transport</keyword>
<evidence type="ECO:0000256" key="1">
    <source>
        <dbReference type="ARBA" id="ARBA00001927"/>
    </source>
</evidence>
<dbReference type="GO" id="GO:0051538">
    <property type="term" value="F:3 iron, 4 sulfur cluster binding"/>
    <property type="evidence" value="ECO:0007669"/>
    <property type="project" value="UniProtKB-KW"/>
</dbReference>
<keyword evidence="5" id="KW-0408">Iron</keyword>
<dbReference type="Pfam" id="PF13370">
    <property type="entry name" value="Fer4_13"/>
    <property type="match status" value="1"/>
</dbReference>
<evidence type="ECO:0000256" key="2">
    <source>
        <dbReference type="ARBA" id="ARBA00022448"/>
    </source>
</evidence>
<evidence type="ECO:0000313" key="8">
    <source>
        <dbReference type="EMBL" id="ARE67840.1"/>
    </source>
</evidence>
<dbReference type="GO" id="GO:0046872">
    <property type="term" value="F:metal ion binding"/>
    <property type="evidence" value="ECO:0007669"/>
    <property type="project" value="UniProtKB-KW"/>
</dbReference>